<keyword evidence="1" id="KW-0812">Transmembrane</keyword>
<dbReference type="KEGG" id="fku:FGKAn22_12390"/>
<reference evidence="2 3" key="1">
    <citation type="submission" date="2019-03" db="EMBL/GenBank/DDBJ databases">
        <title>Complete genome sequence of Ferrigenium kumadai strain An22, a microaerophilic iron-oxidizing bacterium isolated from a paddy field soil.</title>
        <authorList>
            <person name="Watanabe T."/>
            <person name="Asakawa S."/>
        </authorList>
    </citation>
    <scope>NUCLEOTIDE SEQUENCE [LARGE SCALE GENOMIC DNA]</scope>
    <source>
        <strain evidence="2 3">An22</strain>
    </source>
</reference>
<gene>
    <name evidence="2" type="ORF">FGKAn22_12390</name>
</gene>
<proteinExistence type="predicted"/>
<feature type="transmembrane region" description="Helical" evidence="1">
    <location>
        <begin position="6"/>
        <end position="24"/>
    </location>
</feature>
<name>A0AAN1W0D8_9PROT</name>
<dbReference type="RefSeq" id="WP_212784792.1">
    <property type="nucleotide sequence ID" value="NZ_AP019536.1"/>
</dbReference>
<evidence type="ECO:0000313" key="2">
    <source>
        <dbReference type="EMBL" id="BBI99546.1"/>
    </source>
</evidence>
<evidence type="ECO:0000256" key="1">
    <source>
        <dbReference type="SAM" id="Phobius"/>
    </source>
</evidence>
<sequence length="56" mass="6511">MLVVSIIFSFCLGMLAGYQLPVWLEAWRTYRRHKTFRLTVLEQYMPQSGQQGKSGS</sequence>
<accession>A0AAN1W0D8</accession>
<keyword evidence="1" id="KW-1133">Transmembrane helix</keyword>
<dbReference type="AlphaFoldDB" id="A0AAN1W0D8"/>
<keyword evidence="3" id="KW-1185">Reference proteome</keyword>
<keyword evidence="1" id="KW-0472">Membrane</keyword>
<evidence type="ECO:0000313" key="3">
    <source>
        <dbReference type="Proteomes" id="UP001319121"/>
    </source>
</evidence>
<protein>
    <submittedName>
        <fullName evidence="2">Uncharacterized protein</fullName>
    </submittedName>
</protein>
<dbReference type="Proteomes" id="UP001319121">
    <property type="component" value="Chromosome"/>
</dbReference>
<dbReference type="EMBL" id="AP019536">
    <property type="protein sequence ID" value="BBI99546.1"/>
    <property type="molecule type" value="Genomic_DNA"/>
</dbReference>
<organism evidence="2 3">
    <name type="scientific">Ferrigenium kumadai</name>
    <dbReference type="NCBI Taxonomy" id="1682490"/>
    <lineage>
        <taxon>Bacteria</taxon>
        <taxon>Pseudomonadati</taxon>
        <taxon>Pseudomonadota</taxon>
        <taxon>Betaproteobacteria</taxon>
        <taxon>Nitrosomonadales</taxon>
        <taxon>Gallionellaceae</taxon>
        <taxon>Ferrigenium</taxon>
    </lineage>
</organism>